<dbReference type="STRING" id="742727.HMPREF9447_04051"/>
<dbReference type="InterPro" id="IPR021958">
    <property type="entry name" value="DUF3575"/>
</dbReference>
<feature type="region of interest" description="Disordered" evidence="1">
    <location>
        <begin position="209"/>
        <end position="243"/>
    </location>
</feature>
<evidence type="ECO:0000313" key="3">
    <source>
        <dbReference type="Proteomes" id="UP000009872"/>
    </source>
</evidence>
<dbReference type="HOGENOM" id="CLU_035792_0_0_10"/>
<dbReference type="Proteomes" id="UP000009872">
    <property type="component" value="Unassembled WGS sequence"/>
</dbReference>
<feature type="compositionally biased region" description="Polar residues" evidence="1">
    <location>
        <begin position="229"/>
        <end position="240"/>
    </location>
</feature>
<evidence type="ECO:0000313" key="2">
    <source>
        <dbReference type="EMBL" id="EKU88733.1"/>
    </source>
</evidence>
<evidence type="ECO:0008006" key="4">
    <source>
        <dbReference type="Google" id="ProtNLM"/>
    </source>
</evidence>
<sequence>MNYLPIIYARRIALSLGLLLGVLPGVQSQENSHGPDVPGKPMVLYFRFDKAVVDKGYMDNDRTLRHLEELLSDRSLTGRIDSINILSFASPDGDRKYNERLAQQRSTAVKGYLVWKYPHLDQYRIHPRPQGENWQELRRLIAGDRSLPNREEVLQTIDRNPDSDRCKTLLRKLDGGNSYRYIQGRLLRYLRNAAVCIVWVRPDSLPALPKPVRPNRDRQQTQTGTATTSSVSHTTGNNTLPLFPQGTPAAASCRRPLFAVKTNLLFDAALMPNIEIEVPIGKRWSVNGEYMFPWWLLDGDKYSLQILMGGLEGRYWLGSRENRMNREVLTGHFLGLYAGGGKYDLQWKENGYQGEFFIAAGISYGYAHEIARNLRLEYNIGIGLLRTDYRHYHARDNYQTLLWQENGKYTWFGPTKVKISLVWLLNRKVKKGGGR</sequence>
<evidence type="ECO:0000256" key="1">
    <source>
        <dbReference type="SAM" id="MobiDB-lite"/>
    </source>
</evidence>
<dbReference type="OrthoDB" id="1046564at2"/>
<dbReference type="Pfam" id="PF12099">
    <property type="entry name" value="DUF3575"/>
    <property type="match status" value="1"/>
</dbReference>
<dbReference type="RefSeq" id="WP_009131571.1">
    <property type="nucleotide sequence ID" value="NZ_JH992944.1"/>
</dbReference>
<dbReference type="SUPFAM" id="SSF103088">
    <property type="entry name" value="OmpA-like"/>
    <property type="match status" value="1"/>
</dbReference>
<name>K9DW76_9BACE</name>
<proteinExistence type="predicted"/>
<dbReference type="EMBL" id="ADLF01000018">
    <property type="protein sequence ID" value="EKU88733.1"/>
    <property type="molecule type" value="Genomic_DNA"/>
</dbReference>
<gene>
    <name evidence="2" type="ORF">HMPREF9447_04051</name>
</gene>
<dbReference type="Gene3D" id="3.30.1330.60">
    <property type="entry name" value="OmpA-like domain"/>
    <property type="match status" value="1"/>
</dbReference>
<dbReference type="PATRIC" id="fig|742727.4.peg.4134"/>
<accession>K9DW76</accession>
<organism evidence="2 3">
    <name type="scientific">Bacteroides oleiciplenus YIT 12058</name>
    <dbReference type="NCBI Taxonomy" id="742727"/>
    <lineage>
        <taxon>Bacteria</taxon>
        <taxon>Pseudomonadati</taxon>
        <taxon>Bacteroidota</taxon>
        <taxon>Bacteroidia</taxon>
        <taxon>Bacteroidales</taxon>
        <taxon>Bacteroidaceae</taxon>
        <taxon>Bacteroides</taxon>
    </lineage>
</organism>
<dbReference type="eggNOG" id="COG2885">
    <property type="taxonomic scope" value="Bacteria"/>
</dbReference>
<comment type="caution">
    <text evidence="2">The sequence shown here is derived from an EMBL/GenBank/DDBJ whole genome shotgun (WGS) entry which is preliminary data.</text>
</comment>
<dbReference type="InterPro" id="IPR036737">
    <property type="entry name" value="OmpA-like_sf"/>
</dbReference>
<keyword evidence="3" id="KW-1185">Reference proteome</keyword>
<protein>
    <recommendedName>
        <fullName evidence="4">DUF3575 domain-containing protein</fullName>
    </recommendedName>
</protein>
<reference evidence="2 3" key="1">
    <citation type="submission" date="2012-09" db="EMBL/GenBank/DDBJ databases">
        <title>The Genome Sequence of Bacteroides oleiciplenus YIT 12058.</title>
        <authorList>
            <consortium name="The Broad Institute Genome Sequencing Platform"/>
            <person name="Earl A."/>
            <person name="Ward D."/>
            <person name="Feldgarden M."/>
            <person name="Gevers D."/>
            <person name="Morotomi M."/>
            <person name="Walker B."/>
            <person name="Young S.K."/>
            <person name="Zeng Q."/>
            <person name="Gargeya S."/>
            <person name="Fitzgerald M."/>
            <person name="Haas B."/>
            <person name="Abouelleil A."/>
            <person name="Alvarado L."/>
            <person name="Arachchi H.M."/>
            <person name="Berlin A.M."/>
            <person name="Chapman S.B."/>
            <person name="Goldberg J."/>
            <person name="Griggs A."/>
            <person name="Gujja S."/>
            <person name="Hansen M."/>
            <person name="Howarth C."/>
            <person name="Imamovic A."/>
            <person name="Larimer J."/>
            <person name="McCowen C."/>
            <person name="Montmayeur A."/>
            <person name="Murphy C."/>
            <person name="Neiman D."/>
            <person name="Pearson M."/>
            <person name="Priest M."/>
            <person name="Roberts A."/>
            <person name="Saif S."/>
            <person name="Shea T."/>
            <person name="Sisk P."/>
            <person name="Sykes S."/>
            <person name="Wortman J."/>
            <person name="Nusbaum C."/>
            <person name="Birren B."/>
        </authorList>
    </citation>
    <scope>NUCLEOTIDE SEQUENCE [LARGE SCALE GENOMIC DNA]</scope>
    <source>
        <strain evidence="2 3">YIT 12058</strain>
    </source>
</reference>
<dbReference type="AlphaFoldDB" id="K9DW76"/>